<proteinExistence type="predicted"/>
<accession>A0A329LDA7</accession>
<reference evidence="2 3" key="1">
    <citation type="submission" date="2018-06" db="EMBL/GenBank/DDBJ databases">
        <title>NTM in soil in Japan.</title>
        <authorList>
            <person name="Ohya K."/>
        </authorList>
    </citation>
    <scope>NUCLEOTIDE SEQUENCE [LARGE SCALE GENOMIC DNA]</scope>
    <source>
        <strain evidence="2 3">GF28</strain>
    </source>
</reference>
<evidence type="ECO:0000313" key="2">
    <source>
        <dbReference type="EMBL" id="RAV05266.1"/>
    </source>
</evidence>
<dbReference type="EMBL" id="QMEV01000078">
    <property type="protein sequence ID" value="RAV05266.1"/>
    <property type="molecule type" value="Genomic_DNA"/>
</dbReference>
<gene>
    <name evidence="2" type="ORF">DQP57_23160</name>
</gene>
<keyword evidence="1" id="KW-0472">Membrane</keyword>
<evidence type="ECO:0000313" key="3">
    <source>
        <dbReference type="Proteomes" id="UP000250915"/>
    </source>
</evidence>
<keyword evidence="1" id="KW-1133">Transmembrane helix</keyword>
<dbReference type="Proteomes" id="UP000250915">
    <property type="component" value="Unassembled WGS sequence"/>
</dbReference>
<feature type="transmembrane region" description="Helical" evidence="1">
    <location>
        <begin position="34"/>
        <end position="54"/>
    </location>
</feature>
<name>A0A329LDA7_9MYCO</name>
<feature type="transmembrane region" description="Helical" evidence="1">
    <location>
        <begin position="60"/>
        <end position="79"/>
    </location>
</feature>
<feature type="transmembrane region" description="Helical" evidence="1">
    <location>
        <begin position="121"/>
        <end position="142"/>
    </location>
</feature>
<comment type="caution">
    <text evidence="2">The sequence shown here is derived from an EMBL/GenBank/DDBJ whole genome shotgun (WGS) entry which is preliminary data.</text>
</comment>
<dbReference type="OrthoDB" id="4751929at2"/>
<evidence type="ECO:0000256" key="1">
    <source>
        <dbReference type="SAM" id="Phobius"/>
    </source>
</evidence>
<dbReference type="AlphaFoldDB" id="A0A329LDA7"/>
<sequence>MRGEVPTSAAAVGAALRIGAIRLGHGRSTPNRIAVIYGVLFASWLLLTVGGAATNDTRQTVPQGAFTALIGIVGIRGWFVARRVENRVTLLQNVLENIPGGADALAAVPYELPAGQRWRPIAASVTGVVLLATGALAAVYLAHRPSPDCRTAADVERLVVAQRDMLDPAFITADSGGPALADYQGWSQRLRSYKASVSAPDVAAHVRSIGDLSDQAVAVVSAARADPAGSQAPPQEQRRSTYAGIVSKIVTELKALDASCPTRG</sequence>
<organism evidence="2 3">
    <name type="scientific">Mycobacterium colombiense</name>
    <dbReference type="NCBI Taxonomy" id="339268"/>
    <lineage>
        <taxon>Bacteria</taxon>
        <taxon>Bacillati</taxon>
        <taxon>Actinomycetota</taxon>
        <taxon>Actinomycetes</taxon>
        <taxon>Mycobacteriales</taxon>
        <taxon>Mycobacteriaceae</taxon>
        <taxon>Mycobacterium</taxon>
        <taxon>Mycobacterium avium complex (MAC)</taxon>
    </lineage>
</organism>
<keyword evidence="1" id="KW-0812">Transmembrane</keyword>
<protein>
    <submittedName>
        <fullName evidence="2">Uncharacterized protein</fullName>
    </submittedName>
</protein>